<dbReference type="Gene3D" id="3.20.20.80">
    <property type="entry name" value="Glycosidases"/>
    <property type="match status" value="1"/>
</dbReference>
<name>A0AA41X256_9BACI</name>
<evidence type="ECO:0000313" key="3">
    <source>
        <dbReference type="Proteomes" id="UP001156102"/>
    </source>
</evidence>
<keyword evidence="3" id="KW-1185">Reference proteome</keyword>
<dbReference type="GO" id="GO:0016787">
    <property type="term" value="F:hydrolase activity"/>
    <property type="evidence" value="ECO:0007669"/>
    <property type="project" value="UniProtKB-KW"/>
</dbReference>
<evidence type="ECO:0000259" key="1">
    <source>
        <dbReference type="PROSITE" id="PS51910"/>
    </source>
</evidence>
<comment type="caution">
    <text evidence="2">The sequence shown here is derived from an EMBL/GenBank/DDBJ whole genome shotgun (WGS) entry which is preliminary data.</text>
</comment>
<sequence>MFLRHKLVEIAGEYEVVLYLEPFTMELAAELGAGKEARHSIREAALRYIKDKLPHAKIASVAIMAGSFLVTAFPMQKASAHEADFNMSYLFFGGTNTYIQQVDRTKGNLNTVAPSYFNINSDGTLQVGEEWDPRMVTEMHNRGIRVVPFLSNHWDRALGRTALANREQLSGQIADFIVQHNLDGVNVDIENVTEADRDAYTDLVRLLRQKLPAGKEVSVAVAVNPEGWNTGWQGSYDYAGLARYADYLMLMAYDESYQGGPAGSVASYSWVERSIQYALGQGVAPEKVVLGLPFFGRYWKEGAVTGGYGMPAHQAEELVRQYGGTAVFDPVTRTPMATITIREGDQLPVVYGRTMTPGTYHIYYENAESIREKIQLVHQYNLKGTGSWSLGGEDVAVWGSYKSWMMTHNNEAVPVAAAPRPAPSLVPPAAKPAKGYPLLKYGVKGKAVSDLQNALKQNGFYRGAVNGAYDSGTRNAVISFQRKYKLAADGIAGTQTQSKLYALKPPAAKKLSYQTLKAGSRGTEVKRLQEALHKLGYLREAPSSYYGASTKAAVTAFQKKQRLAADGIAGVQTQTKLYSLVK</sequence>
<protein>
    <submittedName>
        <fullName evidence="2">Glycosyl hydrolase family 18 protein</fullName>
    </submittedName>
</protein>
<keyword evidence="2" id="KW-0378">Hydrolase</keyword>
<dbReference type="SUPFAM" id="SSF47090">
    <property type="entry name" value="PGBD-like"/>
    <property type="match status" value="2"/>
</dbReference>
<dbReference type="Gene3D" id="1.10.101.10">
    <property type="entry name" value="PGBD-like superfamily/PGBD"/>
    <property type="match status" value="2"/>
</dbReference>
<dbReference type="InterPro" id="IPR001223">
    <property type="entry name" value="Glyco_hydro18_cat"/>
</dbReference>
<reference evidence="2" key="1">
    <citation type="submission" date="2022-07" db="EMBL/GenBank/DDBJ databases">
        <authorList>
            <person name="Li W.-J."/>
            <person name="Deng Q.-Q."/>
        </authorList>
    </citation>
    <scope>NUCLEOTIDE SEQUENCE</scope>
    <source>
        <strain evidence="2">SYSU M60031</strain>
    </source>
</reference>
<dbReference type="EMBL" id="JANCLT010000001">
    <property type="protein sequence ID" value="MCP8967551.1"/>
    <property type="molecule type" value="Genomic_DNA"/>
</dbReference>
<dbReference type="InterPro" id="IPR036366">
    <property type="entry name" value="PGBDSf"/>
</dbReference>
<dbReference type="PANTHER" id="PTHR46066:SF2">
    <property type="entry name" value="CHITINASE DOMAIN-CONTAINING PROTEIN 1"/>
    <property type="match status" value="1"/>
</dbReference>
<dbReference type="PANTHER" id="PTHR46066">
    <property type="entry name" value="CHITINASE DOMAIN-CONTAINING PROTEIN 1 FAMILY MEMBER"/>
    <property type="match status" value="1"/>
</dbReference>
<gene>
    <name evidence="2" type="ORF">NK662_03210</name>
</gene>
<dbReference type="Proteomes" id="UP001156102">
    <property type="component" value="Unassembled WGS sequence"/>
</dbReference>
<dbReference type="GO" id="GO:0005975">
    <property type="term" value="P:carbohydrate metabolic process"/>
    <property type="evidence" value="ECO:0007669"/>
    <property type="project" value="InterPro"/>
</dbReference>
<dbReference type="InterPro" id="IPR011583">
    <property type="entry name" value="Chitinase_II/V-like_cat"/>
</dbReference>
<dbReference type="InterPro" id="IPR029070">
    <property type="entry name" value="Chitinase_insertion_sf"/>
</dbReference>
<dbReference type="AlphaFoldDB" id="A0AA41X256"/>
<proteinExistence type="predicted"/>
<accession>A0AA41X256</accession>
<dbReference type="Pfam" id="PF00704">
    <property type="entry name" value="Glyco_hydro_18"/>
    <property type="match status" value="1"/>
</dbReference>
<dbReference type="Pfam" id="PF01471">
    <property type="entry name" value="PG_binding_1"/>
    <property type="match status" value="2"/>
</dbReference>
<dbReference type="GO" id="GO:0008061">
    <property type="term" value="F:chitin binding"/>
    <property type="evidence" value="ECO:0007669"/>
    <property type="project" value="InterPro"/>
</dbReference>
<dbReference type="InterPro" id="IPR036365">
    <property type="entry name" value="PGBD-like_sf"/>
</dbReference>
<dbReference type="RefSeq" id="WP_254757281.1">
    <property type="nucleotide sequence ID" value="NZ_JANCLT010000001.1"/>
</dbReference>
<dbReference type="InterPro" id="IPR002477">
    <property type="entry name" value="Peptidoglycan-bd-like"/>
</dbReference>
<dbReference type="InterPro" id="IPR017853">
    <property type="entry name" value="GH"/>
</dbReference>
<dbReference type="Gene3D" id="3.10.50.10">
    <property type="match status" value="1"/>
</dbReference>
<dbReference type="PROSITE" id="PS51910">
    <property type="entry name" value="GH18_2"/>
    <property type="match status" value="1"/>
</dbReference>
<dbReference type="SUPFAM" id="SSF51445">
    <property type="entry name" value="(Trans)glycosidases"/>
    <property type="match status" value="1"/>
</dbReference>
<dbReference type="SMART" id="SM00636">
    <property type="entry name" value="Glyco_18"/>
    <property type="match status" value="1"/>
</dbReference>
<evidence type="ECO:0000313" key="2">
    <source>
        <dbReference type="EMBL" id="MCP8967551.1"/>
    </source>
</evidence>
<organism evidence="2 3">
    <name type="scientific">Ectobacillus ponti</name>
    <dbReference type="NCBI Taxonomy" id="2961894"/>
    <lineage>
        <taxon>Bacteria</taxon>
        <taxon>Bacillati</taxon>
        <taxon>Bacillota</taxon>
        <taxon>Bacilli</taxon>
        <taxon>Bacillales</taxon>
        <taxon>Bacillaceae</taxon>
        <taxon>Ectobacillus</taxon>
    </lineage>
</organism>
<feature type="domain" description="GH18" evidence="1">
    <location>
        <begin position="85"/>
        <end position="408"/>
    </location>
</feature>